<protein>
    <submittedName>
        <fullName evidence="2">Uncharacterized protein</fullName>
    </submittedName>
</protein>
<accession>A0A940SW90</accession>
<sequence length="160" mass="17588">MEQQAKIFKKAKTWNMVQLVLSAIGTVFSLLTIPTLINPSKSVAMLEKSLELTNDPNLIASMEQSIQLTLSPVYRIYSLATIVLSTVLLVCYILANQKLKQQINVSKIPYYVYLGTVVLSLIISFAQGNFAIGAIAITLIGAIPVILVLVNLFKLDSDEE</sequence>
<dbReference type="Proteomes" id="UP000674938">
    <property type="component" value="Unassembled WGS sequence"/>
</dbReference>
<keyword evidence="3" id="KW-1185">Reference proteome</keyword>
<keyword evidence="1" id="KW-0812">Transmembrane</keyword>
<feature type="transmembrane region" description="Helical" evidence="1">
    <location>
        <begin position="76"/>
        <end position="96"/>
    </location>
</feature>
<name>A0A940SW90_9ENTE</name>
<gene>
    <name evidence="2" type="ORF">I6N95_12500</name>
</gene>
<evidence type="ECO:0000313" key="2">
    <source>
        <dbReference type="EMBL" id="MBP1041831.1"/>
    </source>
</evidence>
<organism evidence="2 3">
    <name type="scientific">Vagococcus allomyrinae</name>
    <dbReference type="NCBI Taxonomy" id="2794353"/>
    <lineage>
        <taxon>Bacteria</taxon>
        <taxon>Bacillati</taxon>
        <taxon>Bacillota</taxon>
        <taxon>Bacilli</taxon>
        <taxon>Lactobacillales</taxon>
        <taxon>Enterococcaceae</taxon>
        <taxon>Vagococcus</taxon>
    </lineage>
</organism>
<comment type="caution">
    <text evidence="2">The sequence shown here is derived from an EMBL/GenBank/DDBJ whole genome shotgun (WGS) entry which is preliminary data.</text>
</comment>
<evidence type="ECO:0000256" key="1">
    <source>
        <dbReference type="SAM" id="Phobius"/>
    </source>
</evidence>
<dbReference type="AlphaFoldDB" id="A0A940SW90"/>
<dbReference type="EMBL" id="JAEEGA010000007">
    <property type="protein sequence ID" value="MBP1041831.1"/>
    <property type="molecule type" value="Genomic_DNA"/>
</dbReference>
<keyword evidence="1" id="KW-0472">Membrane</keyword>
<proteinExistence type="predicted"/>
<keyword evidence="1" id="KW-1133">Transmembrane helix</keyword>
<dbReference type="RefSeq" id="WP_209528414.1">
    <property type="nucleotide sequence ID" value="NZ_JAEEGA010000007.1"/>
</dbReference>
<feature type="transmembrane region" description="Helical" evidence="1">
    <location>
        <begin position="16"/>
        <end position="37"/>
    </location>
</feature>
<evidence type="ECO:0000313" key="3">
    <source>
        <dbReference type="Proteomes" id="UP000674938"/>
    </source>
</evidence>
<feature type="transmembrane region" description="Helical" evidence="1">
    <location>
        <begin position="132"/>
        <end position="153"/>
    </location>
</feature>
<feature type="transmembrane region" description="Helical" evidence="1">
    <location>
        <begin position="108"/>
        <end position="126"/>
    </location>
</feature>
<reference evidence="2" key="1">
    <citation type="submission" date="2020-12" db="EMBL/GenBank/DDBJ databases">
        <title>Vagococcus allomyrinae sp. nov. and Enterococcus lavae sp. nov., isolated from the larvae of Allomyrina dichotoma.</title>
        <authorList>
            <person name="Lee S.D."/>
        </authorList>
    </citation>
    <scope>NUCLEOTIDE SEQUENCE</scope>
    <source>
        <strain evidence="2">BWB3-3</strain>
    </source>
</reference>